<dbReference type="OrthoDB" id="9811395at2"/>
<reference evidence="7" key="1">
    <citation type="submission" date="2017-02" db="EMBL/GenBank/DDBJ databases">
        <authorList>
            <person name="Varghese N."/>
            <person name="Submissions S."/>
        </authorList>
    </citation>
    <scope>NUCLEOTIDE SEQUENCE [LARGE SCALE GENOMIC DNA]</scope>
    <source>
        <strain evidence="7">DSM 22385</strain>
    </source>
</reference>
<dbReference type="Pfam" id="PF00034">
    <property type="entry name" value="Cytochrom_C"/>
    <property type="match status" value="1"/>
</dbReference>
<name>A0A1T5BZV5_9SPHI</name>
<keyword evidence="7" id="KW-1185">Reference proteome</keyword>
<dbReference type="InterPro" id="IPR011041">
    <property type="entry name" value="Quinoprot_gluc/sorb_DH_b-prop"/>
</dbReference>
<dbReference type="SUPFAM" id="SSF46626">
    <property type="entry name" value="Cytochrome c"/>
    <property type="match status" value="1"/>
</dbReference>
<evidence type="ECO:0000259" key="5">
    <source>
        <dbReference type="PROSITE" id="PS51007"/>
    </source>
</evidence>
<evidence type="ECO:0000313" key="6">
    <source>
        <dbReference type="EMBL" id="SKB52671.1"/>
    </source>
</evidence>
<dbReference type="Gene3D" id="1.10.760.10">
    <property type="entry name" value="Cytochrome c-like domain"/>
    <property type="match status" value="1"/>
</dbReference>
<proteinExistence type="predicted"/>
<feature type="domain" description="Cytochrome c" evidence="5">
    <location>
        <begin position="481"/>
        <end position="570"/>
    </location>
</feature>
<evidence type="ECO:0000256" key="3">
    <source>
        <dbReference type="ARBA" id="ARBA00023004"/>
    </source>
</evidence>
<dbReference type="RefSeq" id="WP_079702180.1">
    <property type="nucleotide sequence ID" value="NZ_FUYR01000001.1"/>
</dbReference>
<organism evidence="6 7">
    <name type="scientific">Daejeonella lutea</name>
    <dbReference type="NCBI Taxonomy" id="572036"/>
    <lineage>
        <taxon>Bacteria</taxon>
        <taxon>Pseudomonadati</taxon>
        <taxon>Bacteroidota</taxon>
        <taxon>Sphingobacteriia</taxon>
        <taxon>Sphingobacteriales</taxon>
        <taxon>Sphingobacteriaceae</taxon>
        <taxon>Daejeonella</taxon>
    </lineage>
</organism>
<dbReference type="GO" id="GO:0009055">
    <property type="term" value="F:electron transfer activity"/>
    <property type="evidence" value="ECO:0007669"/>
    <property type="project" value="InterPro"/>
</dbReference>
<dbReference type="PROSITE" id="PS51007">
    <property type="entry name" value="CYTC"/>
    <property type="match status" value="1"/>
</dbReference>
<keyword evidence="3 4" id="KW-0408">Iron</keyword>
<evidence type="ECO:0000256" key="1">
    <source>
        <dbReference type="ARBA" id="ARBA00022617"/>
    </source>
</evidence>
<dbReference type="Proteomes" id="UP000189981">
    <property type="component" value="Unassembled WGS sequence"/>
</dbReference>
<dbReference type="InterPro" id="IPR009056">
    <property type="entry name" value="Cyt_c-like_dom"/>
</dbReference>
<dbReference type="PANTHER" id="PTHR35008:SF8">
    <property type="entry name" value="ALCOHOL DEHYDROGENASE CYTOCHROME C SUBUNIT"/>
    <property type="match status" value="1"/>
</dbReference>
<dbReference type="Pfam" id="PF22807">
    <property type="entry name" value="TrAA12"/>
    <property type="match status" value="1"/>
</dbReference>
<keyword evidence="2 4" id="KW-0479">Metal-binding</keyword>
<evidence type="ECO:0000256" key="4">
    <source>
        <dbReference type="PROSITE-ProRule" id="PRU00433"/>
    </source>
</evidence>
<dbReference type="AlphaFoldDB" id="A0A1T5BZV5"/>
<dbReference type="Gene3D" id="2.120.10.30">
    <property type="entry name" value="TolB, C-terminal domain"/>
    <property type="match status" value="1"/>
</dbReference>
<keyword evidence="1 4" id="KW-0349">Heme</keyword>
<dbReference type="InterPro" id="IPR036909">
    <property type="entry name" value="Cyt_c-like_dom_sf"/>
</dbReference>
<dbReference type="InterPro" id="IPR011042">
    <property type="entry name" value="6-blade_b-propeller_TolB-like"/>
</dbReference>
<dbReference type="GO" id="GO:0020037">
    <property type="term" value="F:heme binding"/>
    <property type="evidence" value="ECO:0007669"/>
    <property type="project" value="InterPro"/>
</dbReference>
<dbReference type="PANTHER" id="PTHR35008">
    <property type="entry name" value="BLL4482 PROTEIN-RELATED"/>
    <property type="match status" value="1"/>
</dbReference>
<accession>A0A1T5BZV5</accession>
<dbReference type="SUPFAM" id="SSF50952">
    <property type="entry name" value="Soluble quinoprotein glucose dehydrogenase"/>
    <property type="match status" value="1"/>
</dbReference>
<dbReference type="InterPro" id="IPR051459">
    <property type="entry name" value="Cytochrome_c-type_DH"/>
</dbReference>
<sequence length="595" mass="65671">MTLRIRLLSSVSTRVKILSFLGLAFIISISFIRSNGSAGLPDKSPNNGGLFLPGGFEAVVVADSLGKARHLAVNSNGDIYVKMRNPINKMGSIALRDTDNDGKADIVQSFGDYPDEGNYGTAMRIHKGYLYFTTAGEVFRTKLTPGKLVPEGKSELLVKDDYRNDPHGSSHIAKPIAFDDKGNMYVPFGSPSDVCGIKDRQPGSLGQDPCPELAEHAGVWKFSDSKPNQTQKDGVRYATGIRSIVAMEWNKKENALFALQHGRDDFVRQFPDYYNPWQSALLPAEEFFKVTEGSDGGWPYVYYDYMQNKKLLNPEYGGDGKKEPTKKYLQPLVAFPGHFAPNDLFFYTGNQFPDRYKDGAFVAFHGSTIRAPYPQGGYFIGFVPFKNGAPSGDWEVFADGFPGVDTIVNTSNAMYRPMGIAMGPDGSLYFSESEKGKIWRVMYKGDKKKFGPAQLTAMQKRKETQPHIKTPDIVKDNVNTAKIAAGGKLYSTYCATCHQADGKGDGTRFPPLENSEYVKGDPRRLVNIVLNGLSGPITVNGVGYNEVMPPNSYLTDDQISLILTYVRANFKNNLNGITPQQVARIRANPNPAPRN</sequence>
<gene>
    <name evidence="6" type="ORF">SAMN05661099_1738</name>
</gene>
<evidence type="ECO:0000256" key="2">
    <source>
        <dbReference type="ARBA" id="ARBA00022723"/>
    </source>
</evidence>
<evidence type="ECO:0000313" key="7">
    <source>
        <dbReference type="Proteomes" id="UP000189981"/>
    </source>
</evidence>
<dbReference type="InterPro" id="IPR054539">
    <property type="entry name" value="Beta-prop_PDH"/>
</dbReference>
<dbReference type="EMBL" id="FUYR01000001">
    <property type="protein sequence ID" value="SKB52671.1"/>
    <property type="molecule type" value="Genomic_DNA"/>
</dbReference>
<protein>
    <submittedName>
        <fullName evidence="6">Glucose/arabinose dehydrogenase, beta-propeller fold</fullName>
    </submittedName>
</protein>
<dbReference type="GO" id="GO:0046872">
    <property type="term" value="F:metal ion binding"/>
    <property type="evidence" value="ECO:0007669"/>
    <property type="project" value="UniProtKB-KW"/>
</dbReference>
<dbReference type="STRING" id="572036.SAMN05661099_1738"/>